<dbReference type="Pfam" id="PF03480">
    <property type="entry name" value="DctP"/>
    <property type="match status" value="1"/>
</dbReference>
<evidence type="ECO:0000256" key="4">
    <source>
        <dbReference type="ARBA" id="ARBA00022729"/>
    </source>
</evidence>
<evidence type="ECO:0000256" key="1">
    <source>
        <dbReference type="ARBA" id="ARBA00004196"/>
    </source>
</evidence>
<evidence type="ECO:0000256" key="3">
    <source>
        <dbReference type="ARBA" id="ARBA00022448"/>
    </source>
</evidence>
<protein>
    <submittedName>
        <fullName evidence="6">TRAP transporter substrate-binding protein</fullName>
    </submittedName>
</protein>
<evidence type="ECO:0000256" key="2">
    <source>
        <dbReference type="ARBA" id="ARBA00009023"/>
    </source>
</evidence>
<accession>A0A849I665</accession>
<comment type="similarity">
    <text evidence="2">Belongs to the bacterial solute-binding protein 7 family.</text>
</comment>
<dbReference type="AlphaFoldDB" id="A0A849I665"/>
<dbReference type="RefSeq" id="WP_171218944.1">
    <property type="nucleotide sequence ID" value="NZ_JABEPP010000003.1"/>
</dbReference>
<dbReference type="PANTHER" id="PTHR33376:SF4">
    <property type="entry name" value="SIALIC ACID-BINDING PERIPLASMIC PROTEIN SIAP"/>
    <property type="match status" value="1"/>
</dbReference>
<dbReference type="Proteomes" id="UP000564885">
    <property type="component" value="Unassembled WGS sequence"/>
</dbReference>
<dbReference type="NCBIfam" id="TIGR00787">
    <property type="entry name" value="dctP"/>
    <property type="match status" value="1"/>
</dbReference>
<evidence type="ECO:0000313" key="7">
    <source>
        <dbReference type="Proteomes" id="UP000564885"/>
    </source>
</evidence>
<reference evidence="6 7" key="1">
    <citation type="submission" date="2020-04" db="EMBL/GenBank/DDBJ databases">
        <title>Enterovirga sp. isolate from soil.</title>
        <authorList>
            <person name="Chea S."/>
            <person name="Kim D.-U."/>
        </authorList>
    </citation>
    <scope>NUCLEOTIDE SEQUENCE [LARGE SCALE GENOMIC DNA]</scope>
    <source>
        <strain evidence="6 7">DB1703</strain>
    </source>
</reference>
<dbReference type="PANTHER" id="PTHR33376">
    <property type="match status" value="1"/>
</dbReference>
<dbReference type="InterPro" id="IPR018389">
    <property type="entry name" value="DctP_fam"/>
</dbReference>
<keyword evidence="3" id="KW-0813">Transport</keyword>
<dbReference type="EMBL" id="JABEPP010000003">
    <property type="protein sequence ID" value="NNM72811.1"/>
    <property type="molecule type" value="Genomic_DNA"/>
</dbReference>
<dbReference type="Gene3D" id="3.40.190.170">
    <property type="entry name" value="Bacterial extracellular solute-binding protein, family 7"/>
    <property type="match status" value="1"/>
</dbReference>
<dbReference type="GO" id="GO:0030288">
    <property type="term" value="C:outer membrane-bounded periplasmic space"/>
    <property type="evidence" value="ECO:0007669"/>
    <property type="project" value="InterPro"/>
</dbReference>
<dbReference type="InterPro" id="IPR004682">
    <property type="entry name" value="TRAP_DctP"/>
</dbReference>
<comment type="subcellular location">
    <subcellularLocation>
        <location evidence="1">Cell envelope</location>
    </subcellularLocation>
</comment>
<sequence>MGTLHRRALIAAGAAAGLSAAILPRRAQAAEFTLKLGCEPNPDHPVVIQMMKAAEAIGRDSKGRVELKVFPASQLGSATDMLSQVRSGALEFYATAGIQLGQLVPVAQISSLGFAFEDYSKVWAAMDGDLGAYVQKELSRSSLIAFEKVWDMGYRQITSRDRPIERPQDLEGFKIRVPVSPLWTSMFKSFGASPTSISFAELYSALQTKIADGQENPISNIHSARLYEVQKYCSLTNHMWGGLHFLANARIWRSLPTDVQEIVTTRINAAAVASRADTLAANTEYRSLLEKQGMVFNQPDLAPFRQKLTSAGFYKEWREKMGSQAWGLLEKYSGPLA</sequence>
<proteinExistence type="inferred from homology"/>
<feature type="chain" id="PRO_5032500352" evidence="5">
    <location>
        <begin position="30"/>
        <end position="337"/>
    </location>
</feature>
<dbReference type="PIRSF" id="PIRSF006470">
    <property type="entry name" value="DctB"/>
    <property type="match status" value="1"/>
</dbReference>
<evidence type="ECO:0000313" key="6">
    <source>
        <dbReference type="EMBL" id="NNM72811.1"/>
    </source>
</evidence>
<gene>
    <name evidence="6" type="ORF">HJG44_10535</name>
</gene>
<organism evidence="6 7">
    <name type="scientific">Enterovirga aerilata</name>
    <dbReference type="NCBI Taxonomy" id="2730920"/>
    <lineage>
        <taxon>Bacteria</taxon>
        <taxon>Pseudomonadati</taxon>
        <taxon>Pseudomonadota</taxon>
        <taxon>Alphaproteobacteria</taxon>
        <taxon>Hyphomicrobiales</taxon>
        <taxon>Methylobacteriaceae</taxon>
        <taxon>Enterovirga</taxon>
    </lineage>
</organism>
<feature type="signal peptide" evidence="5">
    <location>
        <begin position="1"/>
        <end position="29"/>
    </location>
</feature>
<dbReference type="NCBIfam" id="NF037995">
    <property type="entry name" value="TRAP_S1"/>
    <property type="match status" value="1"/>
</dbReference>
<evidence type="ECO:0000256" key="5">
    <source>
        <dbReference type="SAM" id="SignalP"/>
    </source>
</evidence>
<dbReference type="InterPro" id="IPR006311">
    <property type="entry name" value="TAT_signal"/>
</dbReference>
<keyword evidence="4 5" id="KW-0732">Signal</keyword>
<keyword evidence="7" id="KW-1185">Reference proteome</keyword>
<dbReference type="InterPro" id="IPR038404">
    <property type="entry name" value="TRAP_DctP_sf"/>
</dbReference>
<name>A0A849I665_9HYPH</name>
<dbReference type="GO" id="GO:0055085">
    <property type="term" value="P:transmembrane transport"/>
    <property type="evidence" value="ECO:0007669"/>
    <property type="project" value="InterPro"/>
</dbReference>
<dbReference type="PROSITE" id="PS51318">
    <property type="entry name" value="TAT"/>
    <property type="match status" value="1"/>
</dbReference>
<dbReference type="CDD" id="cd13603">
    <property type="entry name" value="PBP2_TRAP_Siap_TeaA_like"/>
    <property type="match status" value="1"/>
</dbReference>
<comment type="caution">
    <text evidence="6">The sequence shown here is derived from an EMBL/GenBank/DDBJ whole genome shotgun (WGS) entry which is preliminary data.</text>
</comment>